<dbReference type="InterPro" id="IPR053193">
    <property type="entry name" value="MetalloPDE_YfcE-like"/>
</dbReference>
<accession>A0A7C4HEF9</accession>
<feature type="domain" description="Calcineurin-like phosphoesterase" evidence="2">
    <location>
        <begin position="1"/>
        <end position="167"/>
    </location>
</feature>
<dbReference type="Gene3D" id="3.60.21.10">
    <property type="match status" value="1"/>
</dbReference>
<comment type="caution">
    <text evidence="3">The sequence shown here is derived from an EMBL/GenBank/DDBJ whole genome shotgun (WGS) entry which is preliminary data.</text>
</comment>
<dbReference type="AlphaFoldDB" id="A0A7C4HEF9"/>
<evidence type="ECO:0000259" key="2">
    <source>
        <dbReference type="Pfam" id="PF12850"/>
    </source>
</evidence>
<dbReference type="GO" id="GO:0046872">
    <property type="term" value="F:metal ion binding"/>
    <property type="evidence" value="ECO:0007669"/>
    <property type="project" value="UniProtKB-KW"/>
</dbReference>
<keyword evidence="1" id="KW-0479">Metal-binding</keyword>
<dbReference type="Pfam" id="PF12850">
    <property type="entry name" value="Metallophos_2"/>
    <property type="match status" value="1"/>
</dbReference>
<evidence type="ECO:0000256" key="1">
    <source>
        <dbReference type="RuleBase" id="RU362039"/>
    </source>
</evidence>
<evidence type="ECO:0000313" key="3">
    <source>
        <dbReference type="EMBL" id="HGM59164.1"/>
    </source>
</evidence>
<dbReference type="InterPro" id="IPR029052">
    <property type="entry name" value="Metallo-depent_PP-like"/>
</dbReference>
<comment type="cofactor">
    <cofactor evidence="1">
        <name>a divalent metal cation</name>
        <dbReference type="ChEBI" id="CHEBI:60240"/>
    </cofactor>
</comment>
<dbReference type="GO" id="GO:0016787">
    <property type="term" value="F:hydrolase activity"/>
    <property type="evidence" value="ECO:0007669"/>
    <property type="project" value="UniProtKB-UniRule"/>
</dbReference>
<gene>
    <name evidence="3" type="ORF">ENU14_06255</name>
</gene>
<organism evidence="3">
    <name type="scientific">Staphylothermus marinus</name>
    <dbReference type="NCBI Taxonomy" id="2280"/>
    <lineage>
        <taxon>Archaea</taxon>
        <taxon>Thermoproteota</taxon>
        <taxon>Thermoprotei</taxon>
        <taxon>Desulfurococcales</taxon>
        <taxon>Desulfurococcaceae</taxon>
        <taxon>Staphylothermus</taxon>
    </lineage>
</organism>
<comment type="similarity">
    <text evidence="1">Belongs to the metallophosphoesterase superfamily. YfcE family.</text>
</comment>
<dbReference type="PANTHER" id="PTHR43165:SF1">
    <property type="entry name" value="PHOSPHODIESTERASE MJ0936"/>
    <property type="match status" value="1"/>
</dbReference>
<sequence length="176" mass="20106">MLLGIISDSHDNVSFVVKAINVLINNNIDEIIHLGDIISPFIPRFIKREFETKNVDIKLTSILGNNDGDVYSLNKVFNEYKWRLLSNPCIVEYENRSFYLMHGYSSTDFTEKLARAVLEKLDVDGVFYGHTHRLLIDRIGDRILLNPGEVCGYLTGRSTVVILDTRDLSTRVIELT</sequence>
<dbReference type="EMBL" id="DTBJ01000053">
    <property type="protein sequence ID" value="HGM59164.1"/>
    <property type="molecule type" value="Genomic_DNA"/>
</dbReference>
<dbReference type="SUPFAM" id="SSF56300">
    <property type="entry name" value="Metallo-dependent phosphatases"/>
    <property type="match status" value="1"/>
</dbReference>
<protein>
    <recommendedName>
        <fullName evidence="1">Phosphoesterase</fullName>
        <ecNumber evidence="1">3.1.4.-</ecNumber>
    </recommendedName>
</protein>
<dbReference type="NCBIfam" id="TIGR00040">
    <property type="entry name" value="yfcE"/>
    <property type="match status" value="1"/>
</dbReference>
<dbReference type="CDD" id="cd00841">
    <property type="entry name" value="MPP_YfcE"/>
    <property type="match status" value="1"/>
</dbReference>
<dbReference type="InterPro" id="IPR024654">
    <property type="entry name" value="Calcineurin-like_PHP_lpxH"/>
</dbReference>
<dbReference type="InterPro" id="IPR041802">
    <property type="entry name" value="MPP_YfcE"/>
</dbReference>
<dbReference type="EC" id="3.1.4.-" evidence="1"/>
<name>A0A7C4HEF9_STAMA</name>
<reference evidence="3" key="1">
    <citation type="journal article" date="2020" name="mSystems">
        <title>Genome- and Community-Level Interaction Insights into Carbon Utilization and Element Cycling Functions of Hydrothermarchaeota in Hydrothermal Sediment.</title>
        <authorList>
            <person name="Zhou Z."/>
            <person name="Liu Y."/>
            <person name="Xu W."/>
            <person name="Pan J."/>
            <person name="Luo Z.H."/>
            <person name="Li M."/>
        </authorList>
    </citation>
    <scope>NUCLEOTIDE SEQUENCE [LARGE SCALE GENOMIC DNA]</scope>
    <source>
        <strain evidence="3">SpSt-642</strain>
    </source>
</reference>
<proteinExistence type="inferred from homology"/>
<dbReference type="InterPro" id="IPR000979">
    <property type="entry name" value="Phosphodiesterase_MJ0936/Vps29"/>
</dbReference>
<dbReference type="PANTHER" id="PTHR43165">
    <property type="entry name" value="METALLOPHOSPHOESTERASE"/>
    <property type="match status" value="1"/>
</dbReference>